<accession>A0AAW9R8E7</accession>
<proteinExistence type="predicted"/>
<gene>
    <name evidence="1" type="ORF">WB794_10335</name>
</gene>
<keyword evidence="2" id="KW-1185">Reference proteome</keyword>
<evidence type="ECO:0000313" key="1">
    <source>
        <dbReference type="EMBL" id="MEJ1250068.1"/>
    </source>
</evidence>
<comment type="caution">
    <text evidence="1">The sequence shown here is derived from an EMBL/GenBank/DDBJ whole genome shotgun (WGS) entry which is preliminary data.</text>
</comment>
<dbReference type="AlphaFoldDB" id="A0AAW9R8E7"/>
<sequence>MSSFLKDDQRAAIGLPQGESIRYAITPGSEYVVLGLSVKPQGSRNGSGLFVEIANDWGQCRGISISLFEVIDARCSKYWHVRSHENGTVLLWPEEFYEEYFLDDLIEGDARARQIFADLVSRMDTEVQEEP</sequence>
<dbReference type="EMBL" id="JBBDHC010000014">
    <property type="protein sequence ID" value="MEJ1250068.1"/>
    <property type="molecule type" value="Genomic_DNA"/>
</dbReference>
<protein>
    <submittedName>
        <fullName evidence="1">Uncharacterized protein</fullName>
    </submittedName>
</protein>
<dbReference type="Proteomes" id="UP001364472">
    <property type="component" value="Unassembled WGS sequence"/>
</dbReference>
<organism evidence="1 2">
    <name type="scientific">Denitratimonas tolerans</name>
    <dbReference type="NCBI Taxonomy" id="1338420"/>
    <lineage>
        <taxon>Bacteria</taxon>
        <taxon>Pseudomonadati</taxon>
        <taxon>Pseudomonadota</taxon>
        <taxon>Gammaproteobacteria</taxon>
        <taxon>Lysobacterales</taxon>
        <taxon>Lysobacteraceae</taxon>
        <taxon>Denitratimonas</taxon>
    </lineage>
</organism>
<evidence type="ECO:0000313" key="2">
    <source>
        <dbReference type="Proteomes" id="UP001364472"/>
    </source>
</evidence>
<reference evidence="1 2" key="1">
    <citation type="journal article" date="2016" name="Antonie Van Leeuwenhoek">
        <title>Denitratimonas tolerans gen. nov., sp. nov., a denitrifying bacterium isolated from a bioreactor for tannery wastewater treatment.</title>
        <authorList>
            <person name="Han S.I."/>
            <person name="Kim J.O."/>
            <person name="Lee Y.R."/>
            <person name="Ekpeghere K.I."/>
            <person name="Koh S.C."/>
            <person name="Whang K.S."/>
        </authorList>
    </citation>
    <scope>NUCLEOTIDE SEQUENCE [LARGE SCALE GENOMIC DNA]</scope>
    <source>
        <strain evidence="1 2">KACC 17565</strain>
    </source>
</reference>
<name>A0AAW9R8E7_9GAMM</name>
<dbReference type="RefSeq" id="WP_337335773.1">
    <property type="nucleotide sequence ID" value="NZ_JBBDHC010000014.1"/>
</dbReference>